<organism evidence="1 2">
    <name type="scientific">Rangifer tarandus platyrhynchus</name>
    <name type="common">Svalbard reindeer</name>
    <dbReference type="NCBI Taxonomy" id="3082113"/>
    <lineage>
        <taxon>Eukaryota</taxon>
        <taxon>Metazoa</taxon>
        <taxon>Chordata</taxon>
        <taxon>Craniata</taxon>
        <taxon>Vertebrata</taxon>
        <taxon>Euteleostomi</taxon>
        <taxon>Mammalia</taxon>
        <taxon>Eutheria</taxon>
        <taxon>Laurasiatheria</taxon>
        <taxon>Artiodactyla</taxon>
        <taxon>Ruminantia</taxon>
        <taxon>Pecora</taxon>
        <taxon>Cervidae</taxon>
        <taxon>Odocoileinae</taxon>
        <taxon>Rangifer</taxon>
    </lineage>
</organism>
<dbReference type="Proteomes" id="UP001162501">
    <property type="component" value="Chromosome 23"/>
</dbReference>
<evidence type="ECO:0000313" key="2">
    <source>
        <dbReference type="Proteomes" id="UP001162501"/>
    </source>
</evidence>
<sequence>MGSRPTQREAGAPSLRPAPRLGSHCPLAWRGCRHIPGPSVSRASRQLLPASTAPRVGVPLPDAPPDAARPWLSGRISTEGKSARACGFLWIGVLSVASPQEGRGHLSRTLTERLALPPRGPVRIWVLSQAQVVTKPRAQPRCVRAASHALSAAHVVVYRMGLDSWNHQEDEEMQPRMSWLQALPGRHPRAQRRLLEDGGDVAGEREPRSFGQAGSGLPSSLPVLGRQGTRCLLLESASPAEAIRDAAIWTGSNNTHKSEQRQENNTEEQRKRPHASHLGGHSWGQKPWQERSGNPKAATSGEAGSSHLSRPKTSGGSQDAAANGMSRKTPCEDQTQETSCKNESKLSRCN</sequence>
<dbReference type="EMBL" id="OX596107">
    <property type="protein sequence ID" value="CAI9702388.1"/>
    <property type="molecule type" value="Genomic_DNA"/>
</dbReference>
<name>A0ACB0EP84_RANTA</name>
<accession>A0ACB0EP84</accession>
<gene>
    <name evidence="1" type="ORF">MRATA1EN3_LOCUS13601</name>
</gene>
<reference evidence="1" key="1">
    <citation type="submission" date="2023-05" db="EMBL/GenBank/DDBJ databases">
        <authorList>
            <consortium name="ELIXIR-Norway"/>
        </authorList>
    </citation>
    <scope>NUCLEOTIDE SEQUENCE</scope>
</reference>
<protein>
    <submittedName>
        <fullName evidence="1">Uncharacterized protein</fullName>
    </submittedName>
</protein>
<proteinExistence type="predicted"/>
<evidence type="ECO:0000313" key="1">
    <source>
        <dbReference type="EMBL" id="CAI9702388.1"/>
    </source>
</evidence>